<feature type="domain" description="4Fe-4S ferredoxin-type" evidence="1">
    <location>
        <begin position="408"/>
        <end position="438"/>
    </location>
</feature>
<name>A0A7V4TZW0_CALAY</name>
<evidence type="ECO:0000313" key="2">
    <source>
        <dbReference type="EMBL" id="HGY54702.1"/>
    </source>
</evidence>
<dbReference type="Proteomes" id="UP000885779">
    <property type="component" value="Unassembled WGS sequence"/>
</dbReference>
<protein>
    <submittedName>
        <fullName evidence="2">4Fe-4S dicluster domain-containing protein</fullName>
    </submittedName>
</protein>
<dbReference type="InterPro" id="IPR023210">
    <property type="entry name" value="NADP_OxRdtase_dom"/>
</dbReference>
<dbReference type="CDD" id="cd19105">
    <property type="entry name" value="AKR_unchar"/>
    <property type="match status" value="1"/>
</dbReference>
<accession>A0A7V4TZW0</accession>
<proteinExistence type="predicted"/>
<dbReference type="PANTHER" id="PTHR43312:SF1">
    <property type="entry name" value="NADP-DEPENDENT OXIDOREDUCTASE DOMAIN-CONTAINING PROTEIN"/>
    <property type="match status" value="1"/>
</dbReference>
<dbReference type="InterPro" id="IPR006311">
    <property type="entry name" value="TAT_signal"/>
</dbReference>
<evidence type="ECO:0000259" key="1">
    <source>
        <dbReference type="PROSITE" id="PS51379"/>
    </source>
</evidence>
<dbReference type="PANTHER" id="PTHR43312">
    <property type="entry name" value="D-THREO-ALDOSE 1-DEHYDROGENASE"/>
    <property type="match status" value="1"/>
</dbReference>
<sequence>MSPKNYSRRSFLQASGALTIGSAITSWKWARADENKGEASKIKAHRVLGRTGFKVSDIAMGTGGLDDPNLVRYAYDKGVNYFDTAESYGNGNAERRIGEAIPYLKRENIFITTKLVLDSEETAQSIISRFEKQLERMQTEYIDCLYMHSVKEVKRINHPGFHQAVKQLKSEGRLRFAGISSHGPSKKTQDSMEDVLTTAAEDGRFDVMLLVYGFMNKEAGDKILQACKKNNVGTTAMKISPGFISVDPFDPKNPAPEQQKQLKRMMDRGLSEEKAVKRLRESTEKRMKELEKYKPFYEKYGVKTLDQLRKTTIRWVLGDERMQTICVSLRSFDLIDQVIPLSGTRLSSLDKDFLKRYGLLFNSGYCRHACNTCQSACPAEIPVSSIMRYTYYALMQGREKEALQKYAGLGDKNAENCLTCDGQCTSVCPYGVDAQANLLRAHSVLTLT</sequence>
<dbReference type="AlphaFoldDB" id="A0A7V4TZW0"/>
<dbReference type="EMBL" id="DRQG01000027">
    <property type="protein sequence ID" value="HGY54702.1"/>
    <property type="molecule type" value="Genomic_DNA"/>
</dbReference>
<reference evidence="2" key="1">
    <citation type="journal article" date="2020" name="mSystems">
        <title>Genome- and Community-Level Interaction Insights into Carbon Utilization and Element Cycling Functions of Hydrothermarchaeota in Hydrothermal Sediment.</title>
        <authorList>
            <person name="Zhou Z."/>
            <person name="Liu Y."/>
            <person name="Xu W."/>
            <person name="Pan J."/>
            <person name="Luo Z.H."/>
            <person name="Li M."/>
        </authorList>
    </citation>
    <scope>NUCLEOTIDE SEQUENCE [LARGE SCALE GENOMIC DNA]</scope>
    <source>
        <strain evidence="2">HyVt-577</strain>
    </source>
</reference>
<comment type="caution">
    <text evidence="2">The sequence shown here is derived from an EMBL/GenBank/DDBJ whole genome shotgun (WGS) entry which is preliminary data.</text>
</comment>
<dbReference type="InterPro" id="IPR053135">
    <property type="entry name" value="AKR2_Oxidoreductase"/>
</dbReference>
<dbReference type="PROSITE" id="PS51318">
    <property type="entry name" value="TAT"/>
    <property type="match status" value="1"/>
</dbReference>
<dbReference type="InterPro" id="IPR036812">
    <property type="entry name" value="NAD(P)_OxRdtase_dom_sf"/>
</dbReference>
<dbReference type="SUPFAM" id="SSF46548">
    <property type="entry name" value="alpha-helical ferredoxin"/>
    <property type="match status" value="1"/>
</dbReference>
<dbReference type="Gene3D" id="3.20.20.100">
    <property type="entry name" value="NADP-dependent oxidoreductase domain"/>
    <property type="match status" value="1"/>
</dbReference>
<dbReference type="Pfam" id="PF00248">
    <property type="entry name" value="Aldo_ket_red"/>
    <property type="match status" value="1"/>
</dbReference>
<dbReference type="PROSITE" id="PS51379">
    <property type="entry name" value="4FE4S_FER_2"/>
    <property type="match status" value="1"/>
</dbReference>
<dbReference type="SUPFAM" id="SSF51430">
    <property type="entry name" value="NAD(P)-linked oxidoreductase"/>
    <property type="match status" value="1"/>
</dbReference>
<organism evidence="2">
    <name type="scientific">Caldithrix abyssi</name>
    <dbReference type="NCBI Taxonomy" id="187145"/>
    <lineage>
        <taxon>Bacteria</taxon>
        <taxon>Pseudomonadati</taxon>
        <taxon>Calditrichota</taxon>
        <taxon>Calditrichia</taxon>
        <taxon>Calditrichales</taxon>
        <taxon>Calditrichaceae</taxon>
        <taxon>Caldithrix</taxon>
    </lineage>
</organism>
<gene>
    <name evidence="2" type="ORF">ENK44_03280</name>
</gene>
<dbReference type="InterPro" id="IPR017896">
    <property type="entry name" value="4Fe4S_Fe-S-bd"/>
</dbReference>
<dbReference type="Pfam" id="PF13237">
    <property type="entry name" value="Fer4_10"/>
    <property type="match status" value="1"/>
</dbReference>